<keyword evidence="2" id="KW-1185">Reference proteome</keyword>
<dbReference type="RefSeq" id="WP_124945589.1">
    <property type="nucleotide sequence ID" value="NZ_BHVT01000017.1"/>
</dbReference>
<accession>A0A4R3Y6H6</accession>
<organism evidence="1 2">
    <name type="scientific">Sulfurirhabdus autotrophica</name>
    <dbReference type="NCBI Taxonomy" id="1706046"/>
    <lineage>
        <taxon>Bacteria</taxon>
        <taxon>Pseudomonadati</taxon>
        <taxon>Pseudomonadota</taxon>
        <taxon>Betaproteobacteria</taxon>
        <taxon>Nitrosomonadales</taxon>
        <taxon>Sulfuricellaceae</taxon>
        <taxon>Sulfurirhabdus</taxon>
    </lineage>
</organism>
<dbReference type="AlphaFoldDB" id="A0A4R3Y6H6"/>
<dbReference type="EMBL" id="SMCO01000005">
    <property type="protein sequence ID" value="TCV87426.1"/>
    <property type="molecule type" value="Genomic_DNA"/>
</dbReference>
<protein>
    <submittedName>
        <fullName evidence="1">Uncharacterized protein</fullName>
    </submittedName>
</protein>
<gene>
    <name evidence="1" type="ORF">EDC63_10595</name>
</gene>
<sequence length="64" mass="7408">MEACYKVVVRFKEQTETELPTSITYEVMAKDPAEAEDLAIKLHRKEWEKTHTFDCIKTVFPCAG</sequence>
<proteinExistence type="predicted"/>
<name>A0A4R3Y6H6_9PROT</name>
<evidence type="ECO:0000313" key="2">
    <source>
        <dbReference type="Proteomes" id="UP000295367"/>
    </source>
</evidence>
<dbReference type="Proteomes" id="UP000295367">
    <property type="component" value="Unassembled WGS sequence"/>
</dbReference>
<evidence type="ECO:0000313" key="1">
    <source>
        <dbReference type="EMBL" id="TCV87426.1"/>
    </source>
</evidence>
<comment type="caution">
    <text evidence="1">The sequence shown here is derived from an EMBL/GenBank/DDBJ whole genome shotgun (WGS) entry which is preliminary data.</text>
</comment>
<reference evidence="1 2" key="1">
    <citation type="submission" date="2019-03" db="EMBL/GenBank/DDBJ databases">
        <title>Genomic Encyclopedia of Type Strains, Phase IV (KMG-IV): sequencing the most valuable type-strain genomes for metagenomic binning, comparative biology and taxonomic classification.</title>
        <authorList>
            <person name="Goeker M."/>
        </authorList>
    </citation>
    <scope>NUCLEOTIDE SEQUENCE [LARGE SCALE GENOMIC DNA]</scope>
    <source>
        <strain evidence="1 2">DSM 100309</strain>
    </source>
</reference>